<reference evidence="4 5" key="1">
    <citation type="submission" date="2019-07" db="EMBL/GenBank/DDBJ databases">
        <title>The pathways for chlorine oxyanion respiration interact through the shared metabolite chlorate.</title>
        <authorList>
            <person name="Barnum T.P."/>
            <person name="Cheng Y."/>
            <person name="Hill K.A."/>
            <person name="Lucas L.N."/>
            <person name="Carlson H.K."/>
            <person name="Coates J.D."/>
        </authorList>
    </citation>
    <scope>NUCLEOTIDE SEQUENCE [LARGE SCALE GENOMIC DNA]</scope>
    <source>
        <strain evidence="4">BK-3</strain>
    </source>
</reference>
<dbReference type="InterPro" id="IPR011006">
    <property type="entry name" value="CheY-like_superfamily"/>
</dbReference>
<dbReference type="SUPFAM" id="SSF50341">
    <property type="entry name" value="CheW-like"/>
    <property type="match status" value="1"/>
</dbReference>
<evidence type="ECO:0000313" key="4">
    <source>
        <dbReference type="EMBL" id="TVT53597.1"/>
    </source>
</evidence>
<dbReference type="InterPro" id="IPR002545">
    <property type="entry name" value="CheW-lke_dom"/>
</dbReference>
<dbReference type="GO" id="GO:0000160">
    <property type="term" value="P:phosphorelay signal transduction system"/>
    <property type="evidence" value="ECO:0007669"/>
    <property type="project" value="InterPro"/>
</dbReference>
<dbReference type="GO" id="GO:0006935">
    <property type="term" value="P:chemotaxis"/>
    <property type="evidence" value="ECO:0007669"/>
    <property type="project" value="InterPro"/>
</dbReference>
<dbReference type="PROSITE" id="PS50851">
    <property type="entry name" value="CHEW"/>
    <property type="match status" value="1"/>
</dbReference>
<dbReference type="Gene3D" id="2.30.30.40">
    <property type="entry name" value="SH3 Domains"/>
    <property type="match status" value="1"/>
</dbReference>
<feature type="domain" description="Response regulatory" evidence="2">
    <location>
        <begin position="178"/>
        <end position="303"/>
    </location>
</feature>
<evidence type="ECO:0000259" key="2">
    <source>
        <dbReference type="PROSITE" id="PS50110"/>
    </source>
</evidence>
<dbReference type="InterPro" id="IPR001789">
    <property type="entry name" value="Sig_transdc_resp-reg_receiver"/>
</dbReference>
<dbReference type="SMART" id="SM00448">
    <property type="entry name" value="REC"/>
    <property type="match status" value="1"/>
</dbReference>
<dbReference type="Gene3D" id="2.40.50.180">
    <property type="entry name" value="CheA-289, Domain 4"/>
    <property type="match status" value="1"/>
</dbReference>
<sequence>MAGILDGVDQRTKLAGHNRLELLLFRLAGRQRFGINVFKVQEVIQCPPLTQLPGSHPVVRGIANMRGKTITVMDLSQSIGGPPLDNIEGRFVIITEYNRRVQGFLVGSVDRIVNMNWGDILPPPKGAAKGSYMTAVTRVDDELVEIIDVEKVLSEIVGAAEGVSEGVIEEDAIDETQHVLIADDSSVARNQVKRVLDRLGVMTTVCNDGKQALDQLKAWDNEGKNVPGFLALVISDVEMPVMDGYTLTTEIRKDPALANLHIILHTSLSGVFNQTMIEKVGADAFLAKYEPDELARVVQARLKQHKLEVQALASS</sequence>
<evidence type="ECO:0000256" key="1">
    <source>
        <dbReference type="PROSITE-ProRule" id="PRU00169"/>
    </source>
</evidence>
<dbReference type="Pfam" id="PF00072">
    <property type="entry name" value="Response_reg"/>
    <property type="match status" value="1"/>
</dbReference>
<dbReference type="CDD" id="cd19924">
    <property type="entry name" value="REC_CheV-like"/>
    <property type="match status" value="1"/>
</dbReference>
<dbReference type="PIRSF" id="PIRSF002867">
    <property type="entry name" value="CheV"/>
    <property type="match status" value="1"/>
</dbReference>
<dbReference type="InterPro" id="IPR024181">
    <property type="entry name" value="Chemotax_regulator_CheV"/>
</dbReference>
<dbReference type="EMBL" id="VMRY01000054">
    <property type="protein sequence ID" value="TVT53597.1"/>
    <property type="molecule type" value="Genomic_DNA"/>
</dbReference>
<dbReference type="AlphaFoldDB" id="A0A558CXV6"/>
<keyword evidence="1" id="KW-0597">Phosphoprotein</keyword>
<proteinExistence type="predicted"/>
<dbReference type="SMART" id="SM00260">
    <property type="entry name" value="CheW"/>
    <property type="match status" value="1"/>
</dbReference>
<comment type="caution">
    <text evidence="4">The sequence shown here is derived from an EMBL/GenBank/DDBJ whole genome shotgun (WGS) entry which is preliminary data.</text>
</comment>
<feature type="domain" description="CheW-like" evidence="3">
    <location>
        <begin position="19"/>
        <end position="158"/>
    </location>
</feature>
<protein>
    <submittedName>
        <fullName evidence="4">Chemotaxis protein CheV</fullName>
    </submittedName>
</protein>
<evidence type="ECO:0000259" key="3">
    <source>
        <dbReference type="PROSITE" id="PS50851"/>
    </source>
</evidence>
<gene>
    <name evidence="4" type="ORF">FHK82_11760</name>
</gene>
<evidence type="ECO:0000313" key="5">
    <source>
        <dbReference type="Proteomes" id="UP000317355"/>
    </source>
</evidence>
<feature type="modified residue" description="4-aspartylphosphate" evidence="1">
    <location>
        <position position="236"/>
    </location>
</feature>
<dbReference type="PROSITE" id="PS50110">
    <property type="entry name" value="RESPONSE_REGULATORY"/>
    <property type="match status" value="1"/>
</dbReference>
<dbReference type="PANTHER" id="PTHR47233:SF3">
    <property type="entry name" value="CHEMOTAXIS PROTEIN CHEV"/>
    <property type="match status" value="1"/>
</dbReference>
<dbReference type="STRING" id="1543721.AAY24_07885"/>
<organism evidence="4 5">
    <name type="scientific">Sedimenticola thiotaurini</name>
    <dbReference type="NCBI Taxonomy" id="1543721"/>
    <lineage>
        <taxon>Bacteria</taxon>
        <taxon>Pseudomonadati</taxon>
        <taxon>Pseudomonadota</taxon>
        <taxon>Gammaproteobacteria</taxon>
        <taxon>Chromatiales</taxon>
        <taxon>Sedimenticolaceae</taxon>
        <taxon>Sedimenticola</taxon>
    </lineage>
</organism>
<dbReference type="SUPFAM" id="SSF52172">
    <property type="entry name" value="CheY-like"/>
    <property type="match status" value="1"/>
</dbReference>
<accession>A0A558CXV6</accession>
<name>A0A558CXV6_9GAMM</name>
<dbReference type="PANTHER" id="PTHR47233">
    <property type="entry name" value="CHEMOTAXIS PROTEIN CHEV"/>
    <property type="match status" value="1"/>
</dbReference>
<dbReference type="Gene3D" id="3.40.50.2300">
    <property type="match status" value="1"/>
</dbReference>
<dbReference type="Pfam" id="PF01584">
    <property type="entry name" value="CheW"/>
    <property type="match status" value="1"/>
</dbReference>
<dbReference type="InterPro" id="IPR036061">
    <property type="entry name" value="CheW-like_dom_sf"/>
</dbReference>
<dbReference type="Proteomes" id="UP000317355">
    <property type="component" value="Unassembled WGS sequence"/>
</dbReference>